<dbReference type="Gene3D" id="1.25.40.20">
    <property type="entry name" value="Ankyrin repeat-containing domain"/>
    <property type="match status" value="2"/>
</dbReference>
<reference evidence="4 5" key="1">
    <citation type="journal article" date="2013" name="Nature">
        <title>Insights into bilaterian evolution from three spiralian genomes.</title>
        <authorList>
            <person name="Simakov O."/>
            <person name="Marletaz F."/>
            <person name="Cho S.J."/>
            <person name="Edsinger-Gonzales E."/>
            <person name="Havlak P."/>
            <person name="Hellsten U."/>
            <person name="Kuo D.H."/>
            <person name="Larsson T."/>
            <person name="Lv J."/>
            <person name="Arendt D."/>
            <person name="Savage R."/>
            <person name="Osoegawa K."/>
            <person name="de Jong P."/>
            <person name="Grimwood J."/>
            <person name="Chapman J.A."/>
            <person name="Shapiro H."/>
            <person name="Aerts A."/>
            <person name="Otillar R.P."/>
            <person name="Terry A.Y."/>
            <person name="Boore J.L."/>
            <person name="Grigoriev I.V."/>
            <person name="Lindberg D.R."/>
            <person name="Seaver E.C."/>
            <person name="Weisblat D.A."/>
            <person name="Putnam N.H."/>
            <person name="Rokhsar D.S."/>
        </authorList>
    </citation>
    <scope>NUCLEOTIDE SEQUENCE [LARGE SCALE GENOMIC DNA]</scope>
</reference>
<dbReference type="Pfam" id="PF12796">
    <property type="entry name" value="Ank_2"/>
    <property type="match status" value="1"/>
</dbReference>
<name>V3ZHE1_LOTGI</name>
<proteinExistence type="predicted"/>
<organism evidence="4 5">
    <name type="scientific">Lottia gigantea</name>
    <name type="common">Giant owl limpet</name>
    <dbReference type="NCBI Taxonomy" id="225164"/>
    <lineage>
        <taxon>Eukaryota</taxon>
        <taxon>Metazoa</taxon>
        <taxon>Spiralia</taxon>
        <taxon>Lophotrochozoa</taxon>
        <taxon>Mollusca</taxon>
        <taxon>Gastropoda</taxon>
        <taxon>Patellogastropoda</taxon>
        <taxon>Lottioidea</taxon>
        <taxon>Lottiidae</taxon>
        <taxon>Lottia</taxon>
    </lineage>
</organism>
<dbReference type="PROSITE" id="PS50088">
    <property type="entry name" value="ANK_REPEAT"/>
    <property type="match status" value="2"/>
</dbReference>
<dbReference type="SUPFAM" id="SSF48403">
    <property type="entry name" value="Ankyrin repeat"/>
    <property type="match status" value="1"/>
</dbReference>
<dbReference type="OMA" id="EEDGYWA"/>
<evidence type="ECO:0000256" key="2">
    <source>
        <dbReference type="ARBA" id="ARBA00023043"/>
    </source>
</evidence>
<dbReference type="PANTHER" id="PTHR46680:SF3">
    <property type="entry name" value="NF-KAPPA-B INHIBITOR CACTUS"/>
    <property type="match status" value="1"/>
</dbReference>
<dbReference type="Proteomes" id="UP000030746">
    <property type="component" value="Unassembled WGS sequence"/>
</dbReference>
<dbReference type="PANTHER" id="PTHR46680">
    <property type="entry name" value="NF-KAPPA-B INHIBITOR ALPHA"/>
    <property type="match status" value="1"/>
</dbReference>
<gene>
    <name evidence="4" type="ORF">LOTGIDRAFT_169079</name>
</gene>
<dbReference type="Pfam" id="PF00023">
    <property type="entry name" value="Ank"/>
    <property type="match status" value="1"/>
</dbReference>
<dbReference type="CTD" id="20241055"/>
<dbReference type="InterPro" id="IPR051070">
    <property type="entry name" value="NF-kappa-B_inhibitor"/>
</dbReference>
<feature type="repeat" description="ANK" evidence="3">
    <location>
        <begin position="45"/>
        <end position="77"/>
    </location>
</feature>
<dbReference type="KEGG" id="lgi:LOTGIDRAFT_169079"/>
<feature type="repeat" description="ANK" evidence="3">
    <location>
        <begin position="129"/>
        <end position="153"/>
    </location>
</feature>
<dbReference type="RefSeq" id="XP_009065643.1">
    <property type="nucleotide sequence ID" value="XM_009067395.1"/>
</dbReference>
<dbReference type="InterPro" id="IPR036770">
    <property type="entry name" value="Ankyrin_rpt-contain_sf"/>
</dbReference>
<accession>V3ZHE1</accession>
<dbReference type="InterPro" id="IPR002110">
    <property type="entry name" value="Ankyrin_rpt"/>
</dbReference>
<evidence type="ECO:0000313" key="4">
    <source>
        <dbReference type="EMBL" id="ESO83612.1"/>
    </source>
</evidence>
<keyword evidence="1" id="KW-0677">Repeat</keyword>
<dbReference type="AlphaFoldDB" id="V3ZHE1"/>
<dbReference type="SMART" id="SM00248">
    <property type="entry name" value="ANK"/>
    <property type="match status" value="3"/>
</dbReference>
<dbReference type="GeneID" id="20241055"/>
<dbReference type="HOGENOM" id="CLU_1483634_0_0_1"/>
<sequence length="182" mass="19820">MHHSESQNHSTHYTPVKFPFSCRERLAVGKLLIERGAYINIAGVDGKTALHSAARADDSSLMEMIINKGCAVNLQVCSVLCKDPNINPGLVNREGFNALQLAVFKGHSFAVDKILGVADKSVVNVKNWNGNTLLHIAIEKNNTDYAKLLIEKGNADINSKNIQGQTPLWLAAKKGCLESVQV</sequence>
<dbReference type="EMBL" id="KB203629">
    <property type="protein sequence ID" value="ESO83612.1"/>
    <property type="molecule type" value="Genomic_DNA"/>
</dbReference>
<protein>
    <submittedName>
        <fullName evidence="4">Uncharacterized protein</fullName>
    </submittedName>
</protein>
<dbReference type="OrthoDB" id="6251518at2759"/>
<dbReference type="PROSITE" id="PS50297">
    <property type="entry name" value="ANK_REP_REGION"/>
    <property type="match status" value="2"/>
</dbReference>
<evidence type="ECO:0000256" key="1">
    <source>
        <dbReference type="ARBA" id="ARBA00022737"/>
    </source>
</evidence>
<dbReference type="STRING" id="225164.V3ZHE1"/>
<evidence type="ECO:0000256" key="3">
    <source>
        <dbReference type="PROSITE-ProRule" id="PRU00023"/>
    </source>
</evidence>
<keyword evidence="2 3" id="KW-0040">ANK repeat</keyword>
<keyword evidence="5" id="KW-1185">Reference proteome</keyword>
<evidence type="ECO:0000313" key="5">
    <source>
        <dbReference type="Proteomes" id="UP000030746"/>
    </source>
</evidence>